<dbReference type="EMBL" id="CP027860">
    <property type="protein sequence ID" value="AVP96381.1"/>
    <property type="molecule type" value="Genomic_DNA"/>
</dbReference>
<reference evidence="2 3" key="1">
    <citation type="submission" date="2018-03" db="EMBL/GenBank/DDBJ databases">
        <title>Ahniella affigens gen. nov., sp. nov., a gammaproteobacterium isolated from sandy soil near a stream.</title>
        <authorList>
            <person name="Ko Y."/>
            <person name="Kim J.-H."/>
        </authorList>
    </citation>
    <scope>NUCLEOTIDE SEQUENCE [LARGE SCALE GENOMIC DNA]</scope>
    <source>
        <strain evidence="2 3">D13</strain>
    </source>
</reference>
<feature type="transmembrane region" description="Helical" evidence="1">
    <location>
        <begin position="46"/>
        <end position="68"/>
    </location>
</feature>
<dbReference type="RefSeq" id="WP_106890310.1">
    <property type="nucleotide sequence ID" value="NZ_CP027860.1"/>
</dbReference>
<keyword evidence="3" id="KW-1185">Reference proteome</keyword>
<reference evidence="2 3" key="2">
    <citation type="submission" date="2018-03" db="EMBL/GenBank/DDBJ databases">
        <authorList>
            <person name="Keele B.F."/>
        </authorList>
    </citation>
    <scope>NUCLEOTIDE SEQUENCE [LARGE SCALE GENOMIC DNA]</scope>
    <source>
        <strain evidence="2 3">D13</strain>
    </source>
</reference>
<dbReference type="InterPro" id="IPR018682">
    <property type="entry name" value="DUF2167_membr"/>
</dbReference>
<evidence type="ECO:0000313" key="2">
    <source>
        <dbReference type="EMBL" id="AVP96381.1"/>
    </source>
</evidence>
<evidence type="ECO:0000256" key="1">
    <source>
        <dbReference type="SAM" id="Phobius"/>
    </source>
</evidence>
<organism evidence="2 3">
    <name type="scientific">Ahniella affigens</name>
    <dbReference type="NCBI Taxonomy" id="2021234"/>
    <lineage>
        <taxon>Bacteria</taxon>
        <taxon>Pseudomonadati</taxon>
        <taxon>Pseudomonadota</taxon>
        <taxon>Gammaproteobacteria</taxon>
        <taxon>Lysobacterales</taxon>
        <taxon>Rhodanobacteraceae</taxon>
        <taxon>Ahniella</taxon>
    </lineage>
</organism>
<gene>
    <name evidence="2" type="ORF">C7S18_03875</name>
</gene>
<evidence type="ECO:0000313" key="3">
    <source>
        <dbReference type="Proteomes" id="UP000241074"/>
    </source>
</evidence>
<keyword evidence="1" id="KW-0812">Transmembrane</keyword>
<keyword evidence="1" id="KW-1133">Transmembrane helix</keyword>
<dbReference type="Pfam" id="PF09935">
    <property type="entry name" value="DUF2167"/>
    <property type="match status" value="1"/>
</dbReference>
<protein>
    <submittedName>
        <fullName evidence="2">Uncharacterized protein</fullName>
    </submittedName>
</protein>
<dbReference type="Proteomes" id="UP000241074">
    <property type="component" value="Chromosome"/>
</dbReference>
<dbReference type="KEGG" id="xba:C7S18_03875"/>
<dbReference type="AlphaFoldDB" id="A0A2P1PNG9"/>
<proteinExistence type="predicted"/>
<name>A0A2P1PNG9_9GAMM</name>
<keyword evidence="1" id="KW-0472">Membrane</keyword>
<accession>A0A2P1PNG9</accession>
<sequence length="395" mass="43340">MIYHVALLLGALFLLYLLYKVHIGWAVAEAVVPFAAVYFLLGSLEGIVFWILCGVFAAVLPLIAIAFAKGALKKQLGMVAVLVAVAAAMSAKAYEIDLRLRLDDAGYRAMIQSDPALKARFEASPRLTRWLTEAEKYRGARKRPPVRTAQTVAQESKKGAVISLKGESEIGIWKRAMTGLEAQQGAIKLDDSGATIELPAKFKFIHRDTLEPALAIVKLELDRDLLGWIVHVDAPFDDRLNAWWVEVRRLGGGHVAMGNAATTSAQEFKDLTFEETSNRAKKSGKLLSFLGFPIAPWANDTEAAAAWVGAYGADGQQVSLCRGMALGRNDQIIYAMRTRFDPNWQELCFLSVKTLARHTRFEPGKTYADYARFSDSSTGEVADFISGARVVGRGL</sequence>
<feature type="transmembrane region" description="Helical" evidence="1">
    <location>
        <begin position="75"/>
        <end position="94"/>
    </location>
</feature>